<name>A0A391P2Q5_9EUKA</name>
<comment type="caution">
    <text evidence="2">The sequence shown here is derived from an EMBL/GenBank/DDBJ whole genome shotgun (WGS) entry which is preliminary data.</text>
</comment>
<accession>A0A391P2Q5</accession>
<feature type="non-terminal residue" evidence="2">
    <location>
        <position position="1"/>
    </location>
</feature>
<keyword evidence="1 2" id="KW-0647">Proteasome</keyword>
<dbReference type="Pfam" id="PF00227">
    <property type="entry name" value="Proteasome"/>
    <property type="match status" value="1"/>
</dbReference>
<gene>
    <name evidence="2" type="ORF">KIPB_016481</name>
</gene>
<dbReference type="AlphaFoldDB" id="A0A391P2Q5"/>
<keyword evidence="3" id="KW-1185">Reference proteome</keyword>
<evidence type="ECO:0000256" key="1">
    <source>
        <dbReference type="ARBA" id="ARBA00022942"/>
    </source>
</evidence>
<dbReference type="SUPFAM" id="SSF56235">
    <property type="entry name" value="N-terminal nucleophile aminohydrolases (Ntn hydrolases)"/>
    <property type="match status" value="1"/>
</dbReference>
<evidence type="ECO:0000313" key="2">
    <source>
        <dbReference type="EMBL" id="GCA65188.1"/>
    </source>
</evidence>
<dbReference type="OrthoDB" id="431557at2759"/>
<dbReference type="GO" id="GO:0051603">
    <property type="term" value="P:proteolysis involved in protein catabolic process"/>
    <property type="evidence" value="ECO:0007669"/>
    <property type="project" value="InterPro"/>
</dbReference>
<proteinExistence type="predicted"/>
<organism evidence="2 3">
    <name type="scientific">Kipferlia bialata</name>
    <dbReference type="NCBI Taxonomy" id="797122"/>
    <lineage>
        <taxon>Eukaryota</taxon>
        <taxon>Metamonada</taxon>
        <taxon>Carpediemonas-like organisms</taxon>
        <taxon>Kipferlia</taxon>
    </lineage>
</organism>
<dbReference type="PANTHER" id="PTHR11599">
    <property type="entry name" value="PROTEASOME SUBUNIT ALPHA/BETA"/>
    <property type="match status" value="1"/>
</dbReference>
<reference evidence="2 3" key="1">
    <citation type="journal article" date="2018" name="PLoS ONE">
        <title>The draft genome of Kipferlia bialata reveals reductive genome evolution in fornicate parasites.</title>
        <authorList>
            <person name="Tanifuji G."/>
            <person name="Takabayashi S."/>
            <person name="Kume K."/>
            <person name="Takagi M."/>
            <person name="Nakayama T."/>
            <person name="Kamikawa R."/>
            <person name="Inagaki Y."/>
            <person name="Hashimoto T."/>
        </authorList>
    </citation>
    <scope>NUCLEOTIDE SEQUENCE [LARGE SCALE GENOMIC DNA]</scope>
    <source>
        <strain evidence="2">NY0173</strain>
    </source>
</reference>
<dbReference type="EMBL" id="BDIP01010107">
    <property type="protein sequence ID" value="GCA65188.1"/>
    <property type="molecule type" value="Genomic_DNA"/>
</dbReference>
<evidence type="ECO:0000313" key="3">
    <source>
        <dbReference type="Proteomes" id="UP000265618"/>
    </source>
</evidence>
<dbReference type="InterPro" id="IPR029055">
    <property type="entry name" value="Ntn_hydrolases_N"/>
</dbReference>
<dbReference type="InterPro" id="IPR001353">
    <property type="entry name" value="Proteasome_sua/b"/>
</dbReference>
<protein>
    <submittedName>
        <fullName evidence="2">Proteasome, subunit alpha/beta</fullName>
    </submittedName>
</protein>
<dbReference type="Gene3D" id="3.60.20.10">
    <property type="entry name" value="Glutamine Phosphoribosylpyrophosphate, subunit 1, domain 1"/>
    <property type="match status" value="1"/>
</dbReference>
<sequence length="76" mass="8362">MYRQNYGEQMPVLQCVKKLAGIMQDYTQSGGVRPFGCSLLVTGTTPEGVKKLYQVDPSGAYYAWQATAIGRDHSVT</sequence>
<dbReference type="GO" id="GO:0005839">
    <property type="term" value="C:proteasome core complex"/>
    <property type="evidence" value="ECO:0007669"/>
    <property type="project" value="InterPro"/>
</dbReference>
<dbReference type="InterPro" id="IPR050115">
    <property type="entry name" value="Proteasome_alpha"/>
</dbReference>
<dbReference type="Proteomes" id="UP000265618">
    <property type="component" value="Unassembled WGS sequence"/>
</dbReference>